<dbReference type="InterPro" id="IPR036093">
    <property type="entry name" value="NAC_dom_sf"/>
</dbReference>
<keyword evidence="2" id="KW-0805">Transcription regulation</keyword>
<sequence length="70" mass="8074">MKVNSGCLGDGKIFPPGFRFHPTDEELVLYYLKRKICRRRHRLDVIGETDVYKWDPEDLPGGFGTLCVFA</sequence>
<protein>
    <submittedName>
        <fullName evidence="7">NAC domain-containing protein 17</fullName>
    </submittedName>
</protein>
<comment type="subcellular location">
    <subcellularLocation>
        <location evidence="1">Nucleus</location>
    </subcellularLocation>
</comment>
<dbReference type="GO" id="GO:0006355">
    <property type="term" value="P:regulation of DNA-templated transcription"/>
    <property type="evidence" value="ECO:0007669"/>
    <property type="project" value="InterPro"/>
</dbReference>
<accession>A0AAW2SIR9</accession>
<evidence type="ECO:0000256" key="5">
    <source>
        <dbReference type="ARBA" id="ARBA00023242"/>
    </source>
</evidence>
<dbReference type="PROSITE" id="PS51005">
    <property type="entry name" value="NAC"/>
    <property type="match status" value="1"/>
</dbReference>
<evidence type="ECO:0000256" key="1">
    <source>
        <dbReference type="ARBA" id="ARBA00004123"/>
    </source>
</evidence>
<feature type="domain" description="NAC" evidence="6">
    <location>
        <begin position="14"/>
        <end position="70"/>
    </location>
</feature>
<keyword evidence="3" id="KW-0238">DNA-binding</keyword>
<dbReference type="PANTHER" id="PTHR31989">
    <property type="entry name" value="NAC DOMAIN-CONTAINING PROTEIN 82-RELATED"/>
    <property type="match status" value="1"/>
</dbReference>
<dbReference type="SUPFAM" id="SSF101941">
    <property type="entry name" value="NAC domain"/>
    <property type="match status" value="1"/>
</dbReference>
<evidence type="ECO:0000256" key="2">
    <source>
        <dbReference type="ARBA" id="ARBA00023015"/>
    </source>
</evidence>
<dbReference type="GO" id="GO:0005634">
    <property type="term" value="C:nucleus"/>
    <property type="evidence" value="ECO:0007669"/>
    <property type="project" value="UniProtKB-SubCell"/>
</dbReference>
<name>A0AAW2SIR9_SESRA</name>
<evidence type="ECO:0000313" key="7">
    <source>
        <dbReference type="EMBL" id="KAL0392303.1"/>
    </source>
</evidence>
<gene>
    <name evidence="7" type="ORF">Sradi_2453100</name>
</gene>
<dbReference type="GO" id="GO:0003677">
    <property type="term" value="F:DNA binding"/>
    <property type="evidence" value="ECO:0007669"/>
    <property type="project" value="UniProtKB-KW"/>
</dbReference>
<keyword evidence="5" id="KW-0539">Nucleus</keyword>
<dbReference type="AlphaFoldDB" id="A0AAW2SIR9"/>
<evidence type="ECO:0000256" key="3">
    <source>
        <dbReference type="ARBA" id="ARBA00023125"/>
    </source>
</evidence>
<keyword evidence="4" id="KW-0804">Transcription</keyword>
<dbReference type="Gene3D" id="2.170.150.80">
    <property type="entry name" value="NAC domain"/>
    <property type="match status" value="1"/>
</dbReference>
<organism evidence="7">
    <name type="scientific">Sesamum radiatum</name>
    <name type="common">Black benniseed</name>
    <dbReference type="NCBI Taxonomy" id="300843"/>
    <lineage>
        <taxon>Eukaryota</taxon>
        <taxon>Viridiplantae</taxon>
        <taxon>Streptophyta</taxon>
        <taxon>Embryophyta</taxon>
        <taxon>Tracheophyta</taxon>
        <taxon>Spermatophyta</taxon>
        <taxon>Magnoliopsida</taxon>
        <taxon>eudicotyledons</taxon>
        <taxon>Gunneridae</taxon>
        <taxon>Pentapetalae</taxon>
        <taxon>asterids</taxon>
        <taxon>lamiids</taxon>
        <taxon>Lamiales</taxon>
        <taxon>Pedaliaceae</taxon>
        <taxon>Sesamum</taxon>
    </lineage>
</organism>
<dbReference type="EMBL" id="JACGWJ010000010">
    <property type="protein sequence ID" value="KAL0392303.1"/>
    <property type="molecule type" value="Genomic_DNA"/>
</dbReference>
<evidence type="ECO:0000259" key="6">
    <source>
        <dbReference type="PROSITE" id="PS51005"/>
    </source>
</evidence>
<proteinExistence type="predicted"/>
<dbReference type="Pfam" id="PF02365">
    <property type="entry name" value="NAM"/>
    <property type="match status" value="1"/>
</dbReference>
<reference evidence="7" key="1">
    <citation type="submission" date="2020-06" db="EMBL/GenBank/DDBJ databases">
        <authorList>
            <person name="Li T."/>
            <person name="Hu X."/>
            <person name="Zhang T."/>
            <person name="Song X."/>
            <person name="Zhang H."/>
            <person name="Dai N."/>
            <person name="Sheng W."/>
            <person name="Hou X."/>
            <person name="Wei L."/>
        </authorList>
    </citation>
    <scope>NUCLEOTIDE SEQUENCE</scope>
    <source>
        <strain evidence="7">G02</strain>
        <tissue evidence="7">Leaf</tissue>
    </source>
</reference>
<reference evidence="7" key="2">
    <citation type="journal article" date="2024" name="Plant">
        <title>Genomic evolution and insights into agronomic trait innovations of Sesamum species.</title>
        <authorList>
            <person name="Miao H."/>
            <person name="Wang L."/>
            <person name="Qu L."/>
            <person name="Liu H."/>
            <person name="Sun Y."/>
            <person name="Le M."/>
            <person name="Wang Q."/>
            <person name="Wei S."/>
            <person name="Zheng Y."/>
            <person name="Lin W."/>
            <person name="Duan Y."/>
            <person name="Cao H."/>
            <person name="Xiong S."/>
            <person name="Wang X."/>
            <person name="Wei L."/>
            <person name="Li C."/>
            <person name="Ma Q."/>
            <person name="Ju M."/>
            <person name="Zhao R."/>
            <person name="Li G."/>
            <person name="Mu C."/>
            <person name="Tian Q."/>
            <person name="Mei H."/>
            <person name="Zhang T."/>
            <person name="Gao T."/>
            <person name="Zhang H."/>
        </authorList>
    </citation>
    <scope>NUCLEOTIDE SEQUENCE</scope>
    <source>
        <strain evidence="7">G02</strain>
    </source>
</reference>
<dbReference type="InterPro" id="IPR003441">
    <property type="entry name" value="NAC-dom"/>
</dbReference>
<evidence type="ECO:0000256" key="4">
    <source>
        <dbReference type="ARBA" id="ARBA00023163"/>
    </source>
</evidence>
<comment type="caution">
    <text evidence="7">The sequence shown here is derived from an EMBL/GenBank/DDBJ whole genome shotgun (WGS) entry which is preliminary data.</text>
</comment>